<reference evidence="2" key="1">
    <citation type="submission" date="2021-04" db="EMBL/GenBank/DDBJ databases">
        <authorList>
            <person name="Tunstrom K."/>
        </authorList>
    </citation>
    <scope>NUCLEOTIDE SEQUENCE</scope>
</reference>
<gene>
    <name evidence="2" type="ORF">PAPOLLO_LOCUS23270</name>
</gene>
<keyword evidence="3" id="KW-1185">Reference proteome</keyword>
<dbReference type="Pfam" id="PF07728">
    <property type="entry name" value="AAA_5"/>
    <property type="match status" value="1"/>
</dbReference>
<sequence length="295" mass="31603">MSRTEVLNNDLDLFFSDIPQHDKATELLLQDIQRGNYLLLVDNRGLENNTSAQRVIQLLNRPTEYIQLNGETTIESLTADRTFKDGKVIYEDSPLVKAVKYGYVLVVDEVDKAPTKVTWSLNHLMKTGEMELSDGRRIISKEIMNSSGSKSGSFIPTHKDFRMILMASRYGYPFYDNDFSGPSVTNMGEIGTTVRAVGSRPTITTAVLGGQGTGPHTATAIASGTGVATATALTYGRGSSTATAIASGSSSATATSRSYDEGVATSTAITSGSASVNAEAIARGNQHIDDTQIRS</sequence>
<dbReference type="InterPro" id="IPR039891">
    <property type="entry name" value="VWA8"/>
</dbReference>
<organism evidence="2 3">
    <name type="scientific">Parnassius apollo</name>
    <name type="common">Apollo butterfly</name>
    <name type="synonym">Papilio apollo</name>
    <dbReference type="NCBI Taxonomy" id="110799"/>
    <lineage>
        <taxon>Eukaryota</taxon>
        <taxon>Metazoa</taxon>
        <taxon>Ecdysozoa</taxon>
        <taxon>Arthropoda</taxon>
        <taxon>Hexapoda</taxon>
        <taxon>Insecta</taxon>
        <taxon>Pterygota</taxon>
        <taxon>Neoptera</taxon>
        <taxon>Endopterygota</taxon>
        <taxon>Lepidoptera</taxon>
        <taxon>Glossata</taxon>
        <taxon>Ditrysia</taxon>
        <taxon>Papilionoidea</taxon>
        <taxon>Papilionidae</taxon>
        <taxon>Parnassiinae</taxon>
        <taxon>Parnassini</taxon>
        <taxon>Parnassius</taxon>
        <taxon>Parnassius</taxon>
    </lineage>
</organism>
<evidence type="ECO:0000259" key="1">
    <source>
        <dbReference type="Pfam" id="PF07728"/>
    </source>
</evidence>
<dbReference type="InterPro" id="IPR011704">
    <property type="entry name" value="ATPase_dyneun-rel_AAA"/>
</dbReference>
<dbReference type="AlphaFoldDB" id="A0A8S3Y240"/>
<dbReference type="PANTHER" id="PTHR21610">
    <property type="entry name" value="VON WILLEBRAND FACTOR A DOMAIN-CONTAINING PROTEIN 8"/>
    <property type="match status" value="1"/>
</dbReference>
<dbReference type="GO" id="GO:0005737">
    <property type="term" value="C:cytoplasm"/>
    <property type="evidence" value="ECO:0007669"/>
    <property type="project" value="TreeGrafter"/>
</dbReference>
<dbReference type="EMBL" id="CAJQZP010001427">
    <property type="protein sequence ID" value="CAG5045409.1"/>
    <property type="molecule type" value="Genomic_DNA"/>
</dbReference>
<dbReference type="OrthoDB" id="5186at2759"/>
<comment type="caution">
    <text evidence="2">The sequence shown here is derived from an EMBL/GenBank/DDBJ whole genome shotgun (WGS) entry which is preliminary data.</text>
</comment>
<dbReference type="GO" id="GO:0016887">
    <property type="term" value="F:ATP hydrolysis activity"/>
    <property type="evidence" value="ECO:0007669"/>
    <property type="project" value="InterPro"/>
</dbReference>
<dbReference type="GO" id="GO:0005524">
    <property type="term" value="F:ATP binding"/>
    <property type="evidence" value="ECO:0007669"/>
    <property type="project" value="InterPro"/>
</dbReference>
<accession>A0A8S3Y240</accession>
<dbReference type="Proteomes" id="UP000691718">
    <property type="component" value="Unassembled WGS sequence"/>
</dbReference>
<evidence type="ECO:0000313" key="2">
    <source>
        <dbReference type="EMBL" id="CAG5045409.1"/>
    </source>
</evidence>
<dbReference type="PANTHER" id="PTHR21610:SF9">
    <property type="entry name" value="VON WILLEBRAND FACTOR A DOMAIN-CONTAINING PROTEIN 8"/>
    <property type="match status" value="1"/>
</dbReference>
<feature type="domain" description="ATPase dynein-related AAA" evidence="1">
    <location>
        <begin position="39"/>
        <end position="142"/>
    </location>
</feature>
<evidence type="ECO:0000313" key="3">
    <source>
        <dbReference type="Proteomes" id="UP000691718"/>
    </source>
</evidence>
<name>A0A8S3Y240_PARAO</name>
<proteinExistence type="predicted"/>
<protein>
    <submittedName>
        <fullName evidence="2">(apollo) hypothetical protein</fullName>
    </submittedName>
</protein>